<dbReference type="PROSITE" id="PS51475">
    <property type="entry name" value="PROTEASOME_ALPHA_2"/>
    <property type="match status" value="1"/>
</dbReference>
<evidence type="ECO:0000256" key="2">
    <source>
        <dbReference type="ARBA" id="ARBA00022490"/>
    </source>
</evidence>
<evidence type="ECO:0000256" key="4">
    <source>
        <dbReference type="ARBA" id="ARBA00023242"/>
    </source>
</evidence>
<dbReference type="EMBL" id="BEYU01000071">
    <property type="protein sequence ID" value="GBG30128.1"/>
    <property type="molecule type" value="Genomic_DNA"/>
</dbReference>
<organism evidence="8 9">
    <name type="scientific">Hondaea fermentalgiana</name>
    <dbReference type="NCBI Taxonomy" id="2315210"/>
    <lineage>
        <taxon>Eukaryota</taxon>
        <taxon>Sar</taxon>
        <taxon>Stramenopiles</taxon>
        <taxon>Bigyra</taxon>
        <taxon>Labyrinthulomycetes</taxon>
        <taxon>Thraustochytrida</taxon>
        <taxon>Thraustochytriidae</taxon>
        <taxon>Hondaea</taxon>
    </lineage>
</organism>
<comment type="subcellular location">
    <subcellularLocation>
        <location evidence="6">Cytoplasm</location>
    </subcellularLocation>
    <subcellularLocation>
        <location evidence="6">Nucleus</location>
    </subcellularLocation>
</comment>
<dbReference type="InterPro" id="IPR029055">
    <property type="entry name" value="Ntn_hydrolases_N"/>
</dbReference>
<dbReference type="PANTHER" id="PTHR11599">
    <property type="entry name" value="PROTEASOME SUBUNIT ALPHA/BETA"/>
    <property type="match status" value="1"/>
</dbReference>
<dbReference type="AlphaFoldDB" id="A0A2R5GK76"/>
<keyword evidence="3 5" id="KW-0647">Proteasome</keyword>
<evidence type="ECO:0000256" key="6">
    <source>
        <dbReference type="RuleBase" id="RU000551"/>
    </source>
</evidence>
<reference evidence="8 9" key="1">
    <citation type="submission" date="2017-12" db="EMBL/GenBank/DDBJ databases">
        <title>Sequencing, de novo assembly and annotation of complete genome of a new Thraustochytrid species, strain FCC1311.</title>
        <authorList>
            <person name="Sedici K."/>
            <person name="Godart F."/>
            <person name="Aiese Cigliano R."/>
            <person name="Sanseverino W."/>
            <person name="Barakat M."/>
            <person name="Ortet P."/>
            <person name="Marechal E."/>
            <person name="Cagnac O."/>
            <person name="Amato A."/>
        </authorList>
    </citation>
    <scope>NUCLEOTIDE SEQUENCE [LARGE SCALE GENOMIC DNA]</scope>
</reference>
<dbReference type="SUPFAM" id="SSF56235">
    <property type="entry name" value="N-terminal nucleophile aminohydrolases (Ntn hydrolases)"/>
    <property type="match status" value="1"/>
</dbReference>
<evidence type="ECO:0000259" key="7">
    <source>
        <dbReference type="PROSITE" id="PS00388"/>
    </source>
</evidence>
<dbReference type="Gene3D" id="3.60.20.10">
    <property type="entry name" value="Glutamine Phosphoribosylpyrophosphate, subunit 1, domain 1"/>
    <property type="match status" value="1"/>
</dbReference>
<keyword evidence="2 6" id="KW-0963">Cytoplasm</keyword>
<dbReference type="CDD" id="cd03752">
    <property type="entry name" value="proteasome_alpha_type_4"/>
    <property type="match status" value="1"/>
</dbReference>
<dbReference type="PROSITE" id="PS00854">
    <property type="entry name" value="PROTEASOME_BETA_1"/>
    <property type="match status" value="1"/>
</dbReference>
<evidence type="ECO:0000256" key="1">
    <source>
        <dbReference type="ARBA" id="ARBA00002000"/>
    </source>
</evidence>
<dbReference type="GO" id="GO:0019773">
    <property type="term" value="C:proteasome core complex, alpha-subunit complex"/>
    <property type="evidence" value="ECO:0007669"/>
    <property type="project" value="UniProtKB-UniRule"/>
</dbReference>
<dbReference type="OrthoDB" id="431557at2759"/>
<gene>
    <name evidence="8" type="ORF">FCC1311_063482</name>
</gene>
<dbReference type="InterPro" id="IPR023332">
    <property type="entry name" value="Proteasome_alpha-type"/>
</dbReference>
<dbReference type="InterPro" id="IPR000426">
    <property type="entry name" value="Proteasome_asu_N"/>
</dbReference>
<sequence>MGSRYDSRTTVFSPEGRLFQVEYAMQAIDNAGACVGLLAGDGVVIAAEKKATSKLLAPSKTSEKLYMIDDHVACAVAGLTSDANVLISYLRRVAQNYKLQYQEPQPLEQLIMRVCDLKQGYTQFGGQRPFGVSFLYAGWDRHYGFQLYQSNPSGNYGGWKATAIGANNQAATSLLKKEYKDDCSIEEALELAVKVLNKTMDSVTPSADKMEFSVLRMDKDTGKLVQHVMHDDEVQELLDKIIAEEKEAEANAEAKAA</sequence>
<dbReference type="GO" id="GO:0005634">
    <property type="term" value="C:nucleus"/>
    <property type="evidence" value="ECO:0007669"/>
    <property type="project" value="UniProtKB-SubCell"/>
</dbReference>
<dbReference type="PROSITE" id="PS00388">
    <property type="entry name" value="PROTEASOME_ALPHA_1"/>
    <property type="match status" value="1"/>
</dbReference>
<dbReference type="InterPro" id="IPR016050">
    <property type="entry name" value="Proteasome_bsu_CS"/>
</dbReference>
<dbReference type="FunFam" id="3.60.20.10:FF:000031">
    <property type="entry name" value="Proteasome subunit alpha type"/>
    <property type="match status" value="1"/>
</dbReference>
<comment type="subunit">
    <text evidence="6">The 26S proteasome consists of a 20S proteasome core and two 19S regulatory subunits.</text>
</comment>
<keyword evidence="4 6" id="KW-0539">Nucleus</keyword>
<dbReference type="GO" id="GO:0005737">
    <property type="term" value="C:cytoplasm"/>
    <property type="evidence" value="ECO:0007669"/>
    <property type="project" value="UniProtKB-SubCell"/>
</dbReference>
<comment type="function">
    <text evidence="1">The proteasome is a multicatalytic proteinase complex which is characterized by its ability to cleave peptides with Arg, Phe, Tyr, Leu, and Glu adjacent to the leaving group at neutral or slightly basic pH. The proteasome has an ATP-dependent proteolytic activity.</text>
</comment>
<protein>
    <recommendedName>
        <fullName evidence="6">Proteasome subunit alpha type</fullName>
    </recommendedName>
</protein>
<dbReference type="FunCoup" id="A0A2R5GK76">
    <property type="interactions" value="347"/>
</dbReference>
<dbReference type="InterPro" id="IPR050115">
    <property type="entry name" value="Proteasome_alpha"/>
</dbReference>
<dbReference type="NCBIfam" id="NF003075">
    <property type="entry name" value="PRK03996.1"/>
    <property type="match status" value="1"/>
</dbReference>
<accession>A0A2R5GK76</accession>
<feature type="domain" description="Proteasome alpha-type subunits" evidence="7">
    <location>
        <begin position="5"/>
        <end position="27"/>
    </location>
</feature>
<dbReference type="Pfam" id="PF00227">
    <property type="entry name" value="Proteasome"/>
    <property type="match status" value="1"/>
</dbReference>
<evidence type="ECO:0000313" key="9">
    <source>
        <dbReference type="Proteomes" id="UP000241890"/>
    </source>
</evidence>
<comment type="caution">
    <text evidence="8">The sequence shown here is derived from an EMBL/GenBank/DDBJ whole genome shotgun (WGS) entry which is preliminary data.</text>
</comment>
<evidence type="ECO:0000313" key="8">
    <source>
        <dbReference type="EMBL" id="GBG30128.1"/>
    </source>
</evidence>
<dbReference type="InterPro" id="IPR001353">
    <property type="entry name" value="Proteasome_sua/b"/>
</dbReference>
<dbReference type="Pfam" id="PF10584">
    <property type="entry name" value="Proteasome_A_N"/>
    <property type="match status" value="1"/>
</dbReference>
<keyword evidence="9" id="KW-1185">Reference proteome</keyword>
<proteinExistence type="inferred from homology"/>
<comment type="similarity">
    <text evidence="5 6">Belongs to the peptidase T1A family.</text>
</comment>
<name>A0A2R5GK76_9STRA</name>
<dbReference type="GO" id="GO:0006511">
    <property type="term" value="P:ubiquitin-dependent protein catabolic process"/>
    <property type="evidence" value="ECO:0007669"/>
    <property type="project" value="InterPro"/>
</dbReference>
<evidence type="ECO:0000256" key="3">
    <source>
        <dbReference type="ARBA" id="ARBA00022942"/>
    </source>
</evidence>
<evidence type="ECO:0000256" key="5">
    <source>
        <dbReference type="PROSITE-ProRule" id="PRU00808"/>
    </source>
</evidence>
<dbReference type="Proteomes" id="UP000241890">
    <property type="component" value="Unassembled WGS sequence"/>
</dbReference>
<dbReference type="InParanoid" id="A0A2R5GK76"/>
<dbReference type="SMART" id="SM00948">
    <property type="entry name" value="Proteasome_A_N"/>
    <property type="match status" value="1"/>
</dbReference>